<dbReference type="InterPro" id="IPR045272">
    <property type="entry name" value="ANXUR1/2-like"/>
</dbReference>
<dbReference type="Pfam" id="PF07714">
    <property type="entry name" value="PK_Tyr_Ser-Thr"/>
    <property type="match status" value="1"/>
</dbReference>
<dbReference type="Gene3D" id="1.10.510.10">
    <property type="entry name" value="Transferase(Phosphotransferase) domain 1"/>
    <property type="match status" value="2"/>
</dbReference>
<dbReference type="InterPro" id="IPR011009">
    <property type="entry name" value="Kinase-like_dom_sf"/>
</dbReference>
<reference evidence="7" key="1">
    <citation type="journal article" date="2023" name="bioRxiv">
        <title>Improved chromosome-level genome assembly for marigold (Tagetes erecta).</title>
        <authorList>
            <person name="Jiang F."/>
            <person name="Yuan L."/>
            <person name="Wang S."/>
            <person name="Wang H."/>
            <person name="Xu D."/>
            <person name="Wang A."/>
            <person name="Fan W."/>
        </authorList>
    </citation>
    <scope>NUCLEOTIDE SEQUENCE</scope>
    <source>
        <strain evidence="7">WSJ</strain>
        <tissue evidence="7">Leaf</tissue>
    </source>
</reference>
<evidence type="ECO:0000256" key="3">
    <source>
        <dbReference type="ARBA" id="ARBA00022741"/>
    </source>
</evidence>
<evidence type="ECO:0000256" key="1">
    <source>
        <dbReference type="ARBA" id="ARBA00022527"/>
    </source>
</evidence>
<protein>
    <recommendedName>
        <fullName evidence="6">Protein kinase domain-containing protein</fullName>
    </recommendedName>
</protein>
<feature type="domain" description="Protein kinase" evidence="6">
    <location>
        <begin position="1"/>
        <end position="288"/>
    </location>
</feature>
<dbReference type="GO" id="GO:0004674">
    <property type="term" value="F:protein serine/threonine kinase activity"/>
    <property type="evidence" value="ECO:0007669"/>
    <property type="project" value="UniProtKB-KW"/>
</dbReference>
<dbReference type="Gene3D" id="3.30.200.20">
    <property type="entry name" value="Phosphorylase Kinase, domain 1"/>
    <property type="match status" value="1"/>
</dbReference>
<gene>
    <name evidence="7" type="ORF">QVD17_34706</name>
</gene>
<dbReference type="PROSITE" id="PS50011">
    <property type="entry name" value="PROTEIN_KINASE_DOM"/>
    <property type="match status" value="2"/>
</dbReference>
<organism evidence="7 8">
    <name type="scientific">Tagetes erecta</name>
    <name type="common">African marigold</name>
    <dbReference type="NCBI Taxonomy" id="13708"/>
    <lineage>
        <taxon>Eukaryota</taxon>
        <taxon>Viridiplantae</taxon>
        <taxon>Streptophyta</taxon>
        <taxon>Embryophyta</taxon>
        <taxon>Tracheophyta</taxon>
        <taxon>Spermatophyta</taxon>
        <taxon>Magnoliopsida</taxon>
        <taxon>eudicotyledons</taxon>
        <taxon>Gunneridae</taxon>
        <taxon>Pentapetalae</taxon>
        <taxon>asterids</taxon>
        <taxon>campanulids</taxon>
        <taxon>Asterales</taxon>
        <taxon>Asteraceae</taxon>
        <taxon>Asteroideae</taxon>
        <taxon>Heliantheae alliance</taxon>
        <taxon>Tageteae</taxon>
        <taxon>Tagetes</taxon>
    </lineage>
</organism>
<dbReference type="InterPro" id="IPR000719">
    <property type="entry name" value="Prot_kinase_dom"/>
</dbReference>
<dbReference type="PROSITE" id="PS00108">
    <property type="entry name" value="PROTEIN_KINASE_ST"/>
    <property type="match status" value="1"/>
</dbReference>
<dbReference type="SUPFAM" id="SSF56112">
    <property type="entry name" value="Protein kinase-like (PK-like)"/>
    <property type="match status" value="2"/>
</dbReference>
<comment type="caution">
    <text evidence="7">The sequence shown here is derived from an EMBL/GenBank/DDBJ whole genome shotgun (WGS) entry which is preliminary data.</text>
</comment>
<evidence type="ECO:0000259" key="6">
    <source>
        <dbReference type="PROSITE" id="PS50011"/>
    </source>
</evidence>
<proteinExistence type="predicted"/>
<keyword evidence="8" id="KW-1185">Reference proteome</keyword>
<dbReference type="GO" id="GO:0005524">
    <property type="term" value="F:ATP binding"/>
    <property type="evidence" value="ECO:0007669"/>
    <property type="project" value="UniProtKB-KW"/>
</dbReference>
<name>A0AAD8K0W6_TARER</name>
<dbReference type="AlphaFoldDB" id="A0AAD8K0W6"/>
<keyword evidence="5" id="KW-0067">ATP-binding</keyword>
<dbReference type="InterPro" id="IPR008271">
    <property type="entry name" value="Ser/Thr_kinase_AS"/>
</dbReference>
<dbReference type="InterPro" id="IPR001245">
    <property type="entry name" value="Ser-Thr/Tyr_kinase_cat_dom"/>
</dbReference>
<dbReference type="PANTHER" id="PTHR27003:SF471">
    <property type="entry name" value="VASCULAR ENDOTHELIAL GROWTH FACTOR RECEPTOR 2 (VEGFR2)-RELATED"/>
    <property type="match status" value="1"/>
</dbReference>
<dbReference type="GO" id="GO:0005886">
    <property type="term" value="C:plasma membrane"/>
    <property type="evidence" value="ECO:0007669"/>
    <property type="project" value="TreeGrafter"/>
</dbReference>
<evidence type="ECO:0000256" key="4">
    <source>
        <dbReference type="ARBA" id="ARBA00022777"/>
    </source>
</evidence>
<sequence length="636" mass="73462">MWDLYIPPLLEDQRPRWHIGRRLALIPSVTAQCNRTMILSALTAGTPSGATFHSFKTRHGSEMILVIENASKGYLADFLVNLNDERRILSWEKRLKVCIDVARALSYLHYEMEDQKMIINRDIRSDQIGLDENWGAKIYDFAGSIFLPLDLEEEALYLDRVVGSRDYLDPEYLVTGQLKRESDVYSFGVVLLEILCGRLTYDPIFHKESDNGLARMARRSFNTQELENMIDPKIKEEIGEDNFILSRGPNKKSLHTFIGIAYKCVAETQNERPTMKVVLNELEKALFFQNKGSPRISLEDIKLATQNFRDDNCIGEGRFKKVYRGHLQHGDGFITTVLKRMDTRLGQGKQQFLNEVQILMEYKHENIISLLGYCDEKDEKIIVYEYASKGSLNLYLNNACLTWKKRLSICIDVASALDFLHGGVGRHAKVIIHGDVKTSNILLNSDWKAKLDGFELALISPLNQKTNNVIDHVRRILGYLDPEDNKSNFITNESDTYSFGVVLFEILCGRSLLAICRHEGHLPDFIRNNFGEGKHDDFVFEQIKEEIVPQSLSIFKKIAYKCIHPEREKRPKMKEVLMQLKKSLDFQILVNRMKKCRHGWVETREREWVVAGEGGDCCGVLVEVVVMQDWRWWLRR</sequence>
<dbReference type="GO" id="GO:0004714">
    <property type="term" value="F:transmembrane receptor protein tyrosine kinase activity"/>
    <property type="evidence" value="ECO:0007669"/>
    <property type="project" value="InterPro"/>
</dbReference>
<dbReference type="SMART" id="SM00220">
    <property type="entry name" value="S_TKc"/>
    <property type="match status" value="1"/>
</dbReference>
<dbReference type="PANTHER" id="PTHR27003">
    <property type="entry name" value="OS07G0166700 PROTEIN"/>
    <property type="match status" value="1"/>
</dbReference>
<dbReference type="FunFam" id="3.30.200.20:FF:000039">
    <property type="entry name" value="receptor-like protein kinase FERONIA"/>
    <property type="match status" value="1"/>
</dbReference>
<accession>A0AAD8K0W6</accession>
<keyword evidence="3" id="KW-0547">Nucleotide-binding</keyword>
<dbReference type="GO" id="GO:0009506">
    <property type="term" value="C:plasmodesma"/>
    <property type="evidence" value="ECO:0007669"/>
    <property type="project" value="TreeGrafter"/>
</dbReference>
<evidence type="ECO:0000313" key="7">
    <source>
        <dbReference type="EMBL" id="KAK1413016.1"/>
    </source>
</evidence>
<dbReference type="Proteomes" id="UP001229421">
    <property type="component" value="Unassembled WGS sequence"/>
</dbReference>
<keyword evidence="4" id="KW-0418">Kinase</keyword>
<feature type="domain" description="Protein kinase" evidence="6">
    <location>
        <begin position="308"/>
        <end position="601"/>
    </location>
</feature>
<keyword evidence="2" id="KW-0808">Transferase</keyword>
<evidence type="ECO:0000313" key="8">
    <source>
        <dbReference type="Proteomes" id="UP001229421"/>
    </source>
</evidence>
<dbReference type="EMBL" id="JAUHHV010000009">
    <property type="protein sequence ID" value="KAK1413016.1"/>
    <property type="molecule type" value="Genomic_DNA"/>
</dbReference>
<evidence type="ECO:0000256" key="5">
    <source>
        <dbReference type="ARBA" id="ARBA00022840"/>
    </source>
</evidence>
<dbReference type="Pfam" id="PF00069">
    <property type="entry name" value="Pkinase"/>
    <property type="match status" value="1"/>
</dbReference>
<keyword evidence="1" id="KW-0723">Serine/threonine-protein kinase</keyword>
<evidence type="ECO:0000256" key="2">
    <source>
        <dbReference type="ARBA" id="ARBA00022679"/>
    </source>
</evidence>